<gene>
    <name evidence="2" type="ORF">Clacol_001263</name>
</gene>
<comment type="caution">
    <text evidence="2">The sequence shown here is derived from an EMBL/GenBank/DDBJ whole genome shotgun (WGS) entry which is preliminary data.</text>
</comment>
<accession>A0AAV4ZXY5</accession>
<evidence type="ECO:0000256" key="1">
    <source>
        <dbReference type="SAM" id="MobiDB-lite"/>
    </source>
</evidence>
<reference evidence="2" key="1">
    <citation type="submission" date="2021-10" db="EMBL/GenBank/DDBJ databases">
        <title>De novo Genome Assembly of Clathrus columnatus (Basidiomycota, Fungi) Using Illumina and Nanopore Sequence Data.</title>
        <authorList>
            <person name="Ogiso-Tanaka E."/>
            <person name="Itagaki H."/>
            <person name="Hosoya T."/>
            <person name="Hosaka K."/>
        </authorList>
    </citation>
    <scope>NUCLEOTIDE SEQUENCE</scope>
    <source>
        <strain evidence="2">MO-923</strain>
    </source>
</reference>
<evidence type="ECO:0000313" key="2">
    <source>
        <dbReference type="EMBL" id="GJJ07064.1"/>
    </source>
</evidence>
<organism evidence="2 3">
    <name type="scientific">Clathrus columnatus</name>
    <dbReference type="NCBI Taxonomy" id="1419009"/>
    <lineage>
        <taxon>Eukaryota</taxon>
        <taxon>Fungi</taxon>
        <taxon>Dikarya</taxon>
        <taxon>Basidiomycota</taxon>
        <taxon>Agaricomycotina</taxon>
        <taxon>Agaricomycetes</taxon>
        <taxon>Phallomycetidae</taxon>
        <taxon>Phallales</taxon>
        <taxon>Clathraceae</taxon>
        <taxon>Clathrus</taxon>
    </lineage>
</organism>
<dbReference type="Proteomes" id="UP001050691">
    <property type="component" value="Unassembled WGS sequence"/>
</dbReference>
<dbReference type="SUPFAM" id="SSF53474">
    <property type="entry name" value="alpha/beta-Hydrolases"/>
    <property type="match status" value="1"/>
</dbReference>
<keyword evidence="3" id="KW-1185">Reference proteome</keyword>
<dbReference type="EMBL" id="BPWL01000002">
    <property type="protein sequence ID" value="GJJ07064.1"/>
    <property type="molecule type" value="Genomic_DNA"/>
</dbReference>
<dbReference type="AlphaFoldDB" id="A0AAV4ZXY5"/>
<feature type="region of interest" description="Disordered" evidence="1">
    <location>
        <begin position="161"/>
        <end position="184"/>
    </location>
</feature>
<dbReference type="Gene3D" id="3.40.50.1820">
    <property type="entry name" value="alpha/beta hydrolase"/>
    <property type="match status" value="1"/>
</dbReference>
<evidence type="ECO:0000313" key="3">
    <source>
        <dbReference type="Proteomes" id="UP001050691"/>
    </source>
</evidence>
<proteinExistence type="predicted"/>
<sequence length="342" mass="36548">MSEAPLAAELPQELLLCIFIHGTNAVVAQPDSRTVAVERFADWLTTLTVEKEVSHGSGGGAGKAKIVLCGHSMGGLLAADTFLAMAHARPDKTAPLWPRIIACLAFDTPYLGIHPHVFKNTATKALGYMQTAKDVATSASILGALGGFAFGRKVTDPNTPTATGSTGLITAPPPGTPPGEAQPVKRTGWQRWAPIAYGAGAAVLAGAAASTAYYKREEVTFGWTWATDHMKYVKNLWDEKTLKDRIENVVNTGAEVGVLFKTFYTYIPGKPPANPIPRTFVILPPTDSPYRSYFAPAHNTIALDEISAHTSMFQAGSNDGYYELGLLTAQAIRDGIMLCKDL</sequence>
<evidence type="ECO:0008006" key="4">
    <source>
        <dbReference type="Google" id="ProtNLM"/>
    </source>
</evidence>
<protein>
    <recommendedName>
        <fullName evidence="4">DUF676 domain-containing protein</fullName>
    </recommendedName>
</protein>
<dbReference type="PANTHER" id="PTHR47842">
    <property type="entry name" value="EXPRESSED PROTEIN"/>
    <property type="match status" value="1"/>
</dbReference>
<name>A0AAV4ZXY5_9AGAM</name>
<dbReference type="PANTHER" id="PTHR47842:SF1">
    <property type="entry name" value="DUF676 DOMAIN-CONTAINING PROTEIN"/>
    <property type="match status" value="1"/>
</dbReference>
<dbReference type="InterPro" id="IPR029058">
    <property type="entry name" value="AB_hydrolase_fold"/>
</dbReference>